<feature type="compositionally biased region" description="Basic and acidic residues" evidence="1">
    <location>
        <begin position="67"/>
        <end position="76"/>
    </location>
</feature>
<name>A0ABC9Z6J6_9NOCA</name>
<accession>A0ABC9Z6J6</accession>
<gene>
    <name evidence="2" type="ORF">NSK11_contig00292-0002</name>
</gene>
<organism evidence="2 3">
    <name type="scientific">Nocardia seriolae</name>
    <dbReference type="NCBI Taxonomy" id="37332"/>
    <lineage>
        <taxon>Bacteria</taxon>
        <taxon>Bacillati</taxon>
        <taxon>Actinomycetota</taxon>
        <taxon>Actinomycetes</taxon>
        <taxon>Mycobacteriales</taxon>
        <taxon>Nocardiaceae</taxon>
        <taxon>Nocardia</taxon>
    </lineage>
</organism>
<evidence type="ECO:0000313" key="2">
    <source>
        <dbReference type="EMBL" id="GAP33497.1"/>
    </source>
</evidence>
<reference evidence="2 3" key="2">
    <citation type="journal article" date="2016" name="Genome Announc.">
        <title>Draft Genome Sequence of Erythromycin- and Oxytetracycline-Sensitive Nocardia seriolae Strain U-1 (NBRC 110359).</title>
        <authorList>
            <person name="Imajoh M."/>
            <person name="Sukeda M."/>
            <person name="Shimizu M."/>
            <person name="Yamane J."/>
            <person name="Ohnishi K."/>
            <person name="Oshima S."/>
        </authorList>
    </citation>
    <scope>NUCLEOTIDE SEQUENCE [LARGE SCALE GENOMIC DNA]</scope>
    <source>
        <strain evidence="2 3">U-1</strain>
    </source>
</reference>
<protein>
    <submittedName>
        <fullName evidence="2">Uncharacterized protein</fullName>
    </submittedName>
</protein>
<dbReference type="AlphaFoldDB" id="A0ABC9Z6J6"/>
<feature type="region of interest" description="Disordered" evidence="1">
    <location>
        <begin position="27"/>
        <end position="76"/>
    </location>
</feature>
<comment type="caution">
    <text evidence="2">The sequence shown here is derived from an EMBL/GenBank/DDBJ whole genome shotgun (WGS) entry which is preliminary data.</text>
</comment>
<dbReference type="EMBL" id="BBYQ01000292">
    <property type="protein sequence ID" value="GAP33497.1"/>
    <property type="molecule type" value="Genomic_DNA"/>
</dbReference>
<dbReference type="Proteomes" id="UP000037179">
    <property type="component" value="Unassembled WGS sequence"/>
</dbReference>
<reference evidence="3" key="1">
    <citation type="submission" date="2015-07" db="EMBL/GenBank/DDBJ databases">
        <title>Nocardia seriolae U-1 whole genome shotgun sequence.</title>
        <authorList>
            <person name="Imajoh M."/>
            <person name="Fukumoto Y."/>
            <person name="Sukeda M."/>
            <person name="Yamane J."/>
            <person name="Yamasaki K."/>
            <person name="Shimizu M."/>
            <person name="Ohnishi K."/>
            <person name="Oshima S."/>
        </authorList>
    </citation>
    <scope>NUCLEOTIDE SEQUENCE [LARGE SCALE GENOMIC DNA]</scope>
    <source>
        <strain evidence="3">U-1</strain>
    </source>
</reference>
<evidence type="ECO:0000313" key="3">
    <source>
        <dbReference type="Proteomes" id="UP000037179"/>
    </source>
</evidence>
<feature type="non-terminal residue" evidence="2">
    <location>
        <position position="76"/>
    </location>
</feature>
<sequence length="76" mass="8672">MSGDTSPGKAAFPPDHLALATTAAVTEILARPNPPRRHRSYPRVSKRGRRQNFPRKYPHHTNINHPKPPEIRLHPR</sequence>
<feature type="compositionally biased region" description="Basic residues" evidence="1">
    <location>
        <begin position="34"/>
        <end position="59"/>
    </location>
</feature>
<evidence type="ECO:0000256" key="1">
    <source>
        <dbReference type="SAM" id="MobiDB-lite"/>
    </source>
</evidence>
<proteinExistence type="predicted"/>
<keyword evidence="3" id="KW-1185">Reference proteome</keyword>